<evidence type="ECO:0000256" key="1">
    <source>
        <dbReference type="ARBA" id="ARBA00023015"/>
    </source>
</evidence>
<name>A0ABU9BCX9_9BURK</name>
<dbReference type="Pfam" id="PF12625">
    <property type="entry name" value="Arabinose_bd"/>
    <property type="match status" value="1"/>
</dbReference>
<organism evidence="6 7">
    <name type="scientific">Pseudaquabacterium rugosum</name>
    <dbReference type="NCBI Taxonomy" id="2984194"/>
    <lineage>
        <taxon>Bacteria</taxon>
        <taxon>Pseudomonadati</taxon>
        <taxon>Pseudomonadota</taxon>
        <taxon>Betaproteobacteria</taxon>
        <taxon>Burkholderiales</taxon>
        <taxon>Sphaerotilaceae</taxon>
        <taxon>Pseudaquabacterium</taxon>
    </lineage>
</organism>
<proteinExistence type="predicted"/>
<dbReference type="Proteomes" id="UP001368500">
    <property type="component" value="Unassembled WGS sequence"/>
</dbReference>
<dbReference type="PANTHER" id="PTHR47894:SF1">
    <property type="entry name" value="HTH-TYPE TRANSCRIPTIONAL REGULATOR VQSM"/>
    <property type="match status" value="1"/>
</dbReference>
<keyword evidence="2" id="KW-0238">DNA-binding</keyword>
<dbReference type="Gene3D" id="1.10.10.60">
    <property type="entry name" value="Homeodomain-like"/>
    <property type="match status" value="1"/>
</dbReference>
<dbReference type="SMART" id="SM00342">
    <property type="entry name" value="HTH_ARAC"/>
    <property type="match status" value="1"/>
</dbReference>
<evidence type="ECO:0000313" key="7">
    <source>
        <dbReference type="Proteomes" id="UP001368500"/>
    </source>
</evidence>
<sequence length="392" mass="40658">MPQTLISPLMAQVPAGHLAALVARLQAHGLGTAVARALATAGLDAQALAQPEARLPRERQSAVLQALAQATGRGDLGFEMGLAVGIGRLSLAGALLASAASLGEALQRLAPGFALVTPGVRLQVTRSADGGLQARLDPAQPMPWTEACVVLEAVVVGAHRLMGFVRQQAATPCRILLSWPAPALPAHAARWRTLDGAQVRFDALAPPASALSALSALPALPPAATTADLPWALLCLDAAVADAPLPMADAAVAAEAERACARRLAALQARQDLADWTRWLIHATEERQIGQDEAAALLGISTRTYSRLLAREGVRWGVLAREVRHAKACGLLRQGLGQAAVAQRLGYADVANFNRAFRAAAGCAPGRWREAEAEAQAQAQADSAAPTPAAPV</sequence>
<dbReference type="Pfam" id="PF12833">
    <property type="entry name" value="HTH_18"/>
    <property type="match status" value="1"/>
</dbReference>
<dbReference type="InterPro" id="IPR032687">
    <property type="entry name" value="AraC-type_N"/>
</dbReference>
<dbReference type="PANTHER" id="PTHR47894">
    <property type="entry name" value="HTH-TYPE TRANSCRIPTIONAL REGULATOR GADX"/>
    <property type="match status" value="1"/>
</dbReference>
<evidence type="ECO:0000256" key="2">
    <source>
        <dbReference type="ARBA" id="ARBA00023125"/>
    </source>
</evidence>
<reference evidence="6 7" key="1">
    <citation type="submission" date="2024-04" db="EMBL/GenBank/DDBJ databases">
        <title>Novel species of the genus Ideonella isolated from streams.</title>
        <authorList>
            <person name="Lu H."/>
        </authorList>
    </citation>
    <scope>NUCLEOTIDE SEQUENCE [LARGE SCALE GENOMIC DNA]</scope>
    <source>
        <strain evidence="6 7">BYS139W</strain>
    </source>
</reference>
<evidence type="ECO:0000256" key="4">
    <source>
        <dbReference type="SAM" id="MobiDB-lite"/>
    </source>
</evidence>
<feature type="domain" description="HTH araC/xylS-type" evidence="5">
    <location>
        <begin position="275"/>
        <end position="371"/>
    </location>
</feature>
<feature type="compositionally biased region" description="Low complexity" evidence="4">
    <location>
        <begin position="374"/>
        <end position="392"/>
    </location>
</feature>
<dbReference type="EMBL" id="JBBUTF010000015">
    <property type="protein sequence ID" value="MEK8027651.1"/>
    <property type="molecule type" value="Genomic_DNA"/>
</dbReference>
<comment type="caution">
    <text evidence="6">The sequence shown here is derived from an EMBL/GenBank/DDBJ whole genome shotgun (WGS) entry which is preliminary data.</text>
</comment>
<dbReference type="InterPro" id="IPR009057">
    <property type="entry name" value="Homeodomain-like_sf"/>
</dbReference>
<evidence type="ECO:0000313" key="6">
    <source>
        <dbReference type="EMBL" id="MEK8027651.1"/>
    </source>
</evidence>
<dbReference type="RefSeq" id="WP_341375432.1">
    <property type="nucleotide sequence ID" value="NZ_JBBUTF010000015.1"/>
</dbReference>
<gene>
    <name evidence="6" type="ORF">AACH11_16930</name>
</gene>
<keyword evidence="7" id="KW-1185">Reference proteome</keyword>
<protein>
    <submittedName>
        <fullName evidence="6">AraC family transcriptional regulator ligand-binding domain-containing protein</fullName>
    </submittedName>
</protein>
<dbReference type="SUPFAM" id="SSF46689">
    <property type="entry name" value="Homeodomain-like"/>
    <property type="match status" value="1"/>
</dbReference>
<dbReference type="InterPro" id="IPR018060">
    <property type="entry name" value="HTH_AraC"/>
</dbReference>
<evidence type="ECO:0000256" key="3">
    <source>
        <dbReference type="ARBA" id="ARBA00023163"/>
    </source>
</evidence>
<accession>A0ABU9BCX9</accession>
<feature type="region of interest" description="Disordered" evidence="4">
    <location>
        <begin position="371"/>
        <end position="392"/>
    </location>
</feature>
<keyword evidence="1" id="KW-0805">Transcription regulation</keyword>
<evidence type="ECO:0000259" key="5">
    <source>
        <dbReference type="PROSITE" id="PS01124"/>
    </source>
</evidence>
<dbReference type="PROSITE" id="PS01124">
    <property type="entry name" value="HTH_ARAC_FAMILY_2"/>
    <property type="match status" value="1"/>
</dbReference>
<keyword evidence="3" id="KW-0804">Transcription</keyword>